<feature type="domain" description="HTH marR-type" evidence="4">
    <location>
        <begin position="1"/>
        <end position="137"/>
    </location>
</feature>
<keyword evidence="3" id="KW-0804">Transcription</keyword>
<sequence length="143" mass="15629">MTTHPDPQDIARLRVAVGRLHRRLAQRSTSELTFAQISALVTVEKHGPIRQGELAAREKVAAPSMTRTVSGLAEAGLVRKIPDPEDGRSSHIVVTPAARVLLEKIRTERTAMLTERVARLAPQRYATLVAALPVLEELAEDAD</sequence>
<dbReference type="PANTHER" id="PTHR39515">
    <property type="entry name" value="CONSERVED PROTEIN"/>
    <property type="match status" value="1"/>
</dbReference>
<organism evidence="5 6">
    <name type="scientific">Actinocrinis puniceicyclus</name>
    <dbReference type="NCBI Taxonomy" id="977794"/>
    <lineage>
        <taxon>Bacteria</taxon>
        <taxon>Bacillati</taxon>
        <taxon>Actinomycetota</taxon>
        <taxon>Actinomycetes</taxon>
        <taxon>Catenulisporales</taxon>
        <taxon>Actinospicaceae</taxon>
        <taxon>Actinocrinis</taxon>
    </lineage>
</organism>
<dbReference type="InterPro" id="IPR052526">
    <property type="entry name" value="HTH-type_Bedaq_tolerance"/>
</dbReference>
<dbReference type="SUPFAM" id="SSF46785">
    <property type="entry name" value="Winged helix' DNA-binding domain"/>
    <property type="match status" value="1"/>
</dbReference>
<dbReference type="PROSITE" id="PS01117">
    <property type="entry name" value="HTH_MARR_1"/>
    <property type="match status" value="1"/>
</dbReference>
<dbReference type="PROSITE" id="PS50995">
    <property type="entry name" value="HTH_MARR_2"/>
    <property type="match status" value="1"/>
</dbReference>
<dbReference type="InterPro" id="IPR023187">
    <property type="entry name" value="Tscrpt_reg_MarR-type_CS"/>
</dbReference>
<keyword evidence="6" id="KW-1185">Reference proteome</keyword>
<evidence type="ECO:0000313" key="5">
    <source>
        <dbReference type="EMBL" id="MBS2965753.1"/>
    </source>
</evidence>
<dbReference type="GO" id="GO:0003700">
    <property type="term" value="F:DNA-binding transcription factor activity"/>
    <property type="evidence" value="ECO:0007669"/>
    <property type="project" value="InterPro"/>
</dbReference>
<dbReference type="InterPro" id="IPR036390">
    <property type="entry name" value="WH_DNA-bd_sf"/>
</dbReference>
<dbReference type="AlphaFoldDB" id="A0A8J8BDX9"/>
<evidence type="ECO:0000313" key="6">
    <source>
        <dbReference type="Proteomes" id="UP000677913"/>
    </source>
</evidence>
<evidence type="ECO:0000259" key="4">
    <source>
        <dbReference type="PROSITE" id="PS50995"/>
    </source>
</evidence>
<dbReference type="Gene3D" id="1.10.10.10">
    <property type="entry name" value="Winged helix-like DNA-binding domain superfamily/Winged helix DNA-binding domain"/>
    <property type="match status" value="1"/>
</dbReference>
<gene>
    <name evidence="5" type="ORF">KGA66_22060</name>
</gene>
<evidence type="ECO:0000256" key="2">
    <source>
        <dbReference type="ARBA" id="ARBA00023125"/>
    </source>
</evidence>
<protein>
    <submittedName>
        <fullName evidence="5">MarR family transcriptional regulator</fullName>
    </submittedName>
</protein>
<evidence type="ECO:0000256" key="1">
    <source>
        <dbReference type="ARBA" id="ARBA00023015"/>
    </source>
</evidence>
<dbReference type="SMART" id="SM00347">
    <property type="entry name" value="HTH_MARR"/>
    <property type="match status" value="1"/>
</dbReference>
<dbReference type="PANTHER" id="PTHR39515:SF2">
    <property type="entry name" value="HTH-TYPE TRANSCRIPTIONAL REGULATOR RV0880"/>
    <property type="match status" value="1"/>
</dbReference>
<dbReference type="InterPro" id="IPR036388">
    <property type="entry name" value="WH-like_DNA-bd_sf"/>
</dbReference>
<dbReference type="EMBL" id="JAGSXH010000099">
    <property type="protein sequence ID" value="MBS2965753.1"/>
    <property type="molecule type" value="Genomic_DNA"/>
</dbReference>
<dbReference type="InterPro" id="IPR000835">
    <property type="entry name" value="HTH_MarR-typ"/>
</dbReference>
<keyword evidence="1" id="KW-0805">Transcription regulation</keyword>
<dbReference type="GO" id="GO:0003677">
    <property type="term" value="F:DNA binding"/>
    <property type="evidence" value="ECO:0007669"/>
    <property type="project" value="UniProtKB-KW"/>
</dbReference>
<name>A0A8J8BDX9_9ACTN</name>
<keyword evidence="2" id="KW-0238">DNA-binding</keyword>
<evidence type="ECO:0000256" key="3">
    <source>
        <dbReference type="ARBA" id="ARBA00023163"/>
    </source>
</evidence>
<reference evidence="5" key="1">
    <citation type="submission" date="2021-04" db="EMBL/GenBank/DDBJ databases">
        <title>Genome based classification of Actinospica acidithermotolerans sp. nov., an actinobacterium isolated from an Indonesian hot spring.</title>
        <authorList>
            <person name="Kusuma A.B."/>
            <person name="Putra K.E."/>
            <person name="Nafisah S."/>
            <person name="Loh J."/>
            <person name="Nouioui I."/>
            <person name="Goodfellow M."/>
        </authorList>
    </citation>
    <scope>NUCLEOTIDE SEQUENCE</scope>
    <source>
        <strain evidence="5">DSM 45618</strain>
    </source>
</reference>
<dbReference type="RefSeq" id="WP_211470143.1">
    <property type="nucleotide sequence ID" value="NZ_JAGSXH010000099.1"/>
</dbReference>
<proteinExistence type="predicted"/>
<comment type="caution">
    <text evidence="5">The sequence shown here is derived from an EMBL/GenBank/DDBJ whole genome shotgun (WGS) entry which is preliminary data.</text>
</comment>
<dbReference type="Proteomes" id="UP000677913">
    <property type="component" value="Unassembled WGS sequence"/>
</dbReference>
<accession>A0A8J8BDX9</accession>
<dbReference type="Pfam" id="PF01047">
    <property type="entry name" value="MarR"/>
    <property type="match status" value="1"/>
</dbReference>